<keyword evidence="5" id="KW-1133">Transmembrane helix</keyword>
<dbReference type="PANTHER" id="PTHR31297:SF38">
    <property type="entry name" value="X8 DOMAIN-CONTAINING PROTEIN"/>
    <property type="match status" value="1"/>
</dbReference>
<dbReference type="GO" id="GO:0009251">
    <property type="term" value="P:glucan catabolic process"/>
    <property type="evidence" value="ECO:0007669"/>
    <property type="project" value="TreeGrafter"/>
</dbReference>
<dbReference type="EMBL" id="CAIX01000497">
    <property type="protein sequence ID" value="CCI10986.1"/>
    <property type="molecule type" value="Genomic_DNA"/>
</dbReference>
<dbReference type="STRING" id="65357.A0A024FVF3"/>
<evidence type="ECO:0000313" key="7">
    <source>
        <dbReference type="EMBL" id="CCI10986.1"/>
    </source>
</evidence>
<dbReference type="OrthoDB" id="417697at2759"/>
<dbReference type="PANTHER" id="PTHR31297">
    <property type="entry name" value="GLUCAN ENDO-1,6-BETA-GLUCOSIDASE B"/>
    <property type="match status" value="1"/>
</dbReference>
<dbReference type="AlphaFoldDB" id="A0A024FVF3"/>
<feature type="domain" description="X8" evidence="6">
    <location>
        <begin position="575"/>
        <end position="649"/>
    </location>
</feature>
<dbReference type="InterPro" id="IPR012946">
    <property type="entry name" value="X8"/>
</dbReference>
<dbReference type="Gene3D" id="3.20.20.80">
    <property type="entry name" value="Glycosidases"/>
    <property type="match status" value="1"/>
</dbReference>
<evidence type="ECO:0000256" key="5">
    <source>
        <dbReference type="SAM" id="Phobius"/>
    </source>
</evidence>
<evidence type="ECO:0000256" key="1">
    <source>
        <dbReference type="ARBA" id="ARBA00005641"/>
    </source>
</evidence>
<dbReference type="InterPro" id="IPR001547">
    <property type="entry name" value="Glyco_hydro_5"/>
</dbReference>
<evidence type="ECO:0000256" key="4">
    <source>
        <dbReference type="ARBA" id="ARBA00023295"/>
    </source>
</evidence>
<keyword evidence="8" id="KW-1185">Reference proteome</keyword>
<organism evidence="7 8">
    <name type="scientific">Albugo candida</name>
    <dbReference type="NCBI Taxonomy" id="65357"/>
    <lineage>
        <taxon>Eukaryota</taxon>
        <taxon>Sar</taxon>
        <taxon>Stramenopiles</taxon>
        <taxon>Oomycota</taxon>
        <taxon>Peronosporomycetes</taxon>
        <taxon>Albuginales</taxon>
        <taxon>Albuginaceae</taxon>
        <taxon>Albugo</taxon>
    </lineage>
</organism>
<keyword evidence="5" id="KW-0472">Membrane</keyword>
<comment type="caution">
    <text evidence="7">The sequence shown here is derived from an EMBL/GenBank/DDBJ whole genome shotgun (WGS) entry which is preliminary data.</text>
</comment>
<keyword evidence="4" id="KW-0326">Glycosidase</keyword>
<name>A0A024FVF3_9STRA</name>
<comment type="similarity">
    <text evidence="1">Belongs to the glycosyl hydrolase 5 (cellulase A) family.</text>
</comment>
<keyword evidence="5" id="KW-0812">Transmembrane</keyword>
<evidence type="ECO:0000259" key="6">
    <source>
        <dbReference type="SMART" id="SM00768"/>
    </source>
</evidence>
<keyword evidence="2" id="KW-0732">Signal</keyword>
<dbReference type="Pfam" id="PF00150">
    <property type="entry name" value="Cellulase"/>
    <property type="match status" value="1"/>
</dbReference>
<dbReference type="GO" id="GO:0005576">
    <property type="term" value="C:extracellular region"/>
    <property type="evidence" value="ECO:0007669"/>
    <property type="project" value="TreeGrafter"/>
</dbReference>
<protein>
    <recommendedName>
        <fullName evidence="6">X8 domain-containing protein</fullName>
    </recommendedName>
</protein>
<accession>A0A024FVF3</accession>
<evidence type="ECO:0000313" key="8">
    <source>
        <dbReference type="Proteomes" id="UP000053237"/>
    </source>
</evidence>
<evidence type="ECO:0000256" key="3">
    <source>
        <dbReference type="ARBA" id="ARBA00022801"/>
    </source>
</evidence>
<dbReference type="SUPFAM" id="SSF51445">
    <property type="entry name" value="(Trans)glycosidases"/>
    <property type="match status" value="1"/>
</dbReference>
<dbReference type="InterPro" id="IPR017853">
    <property type="entry name" value="GH"/>
</dbReference>
<reference evidence="7 8" key="1">
    <citation type="submission" date="2012-05" db="EMBL/GenBank/DDBJ databases">
        <title>Recombination and specialization in a pathogen metapopulation.</title>
        <authorList>
            <person name="Gardiner A."/>
            <person name="Kemen E."/>
            <person name="Schultz-Larsen T."/>
            <person name="MacLean D."/>
            <person name="Van Oosterhout C."/>
            <person name="Jones J.D.G."/>
        </authorList>
    </citation>
    <scope>NUCLEOTIDE SEQUENCE [LARGE SCALE GENOMIC DNA]</scope>
    <source>
        <strain evidence="7 8">Ac Nc2</strain>
    </source>
</reference>
<dbReference type="GO" id="GO:0009986">
    <property type="term" value="C:cell surface"/>
    <property type="evidence" value="ECO:0007669"/>
    <property type="project" value="TreeGrafter"/>
</dbReference>
<dbReference type="GO" id="GO:0008422">
    <property type="term" value="F:beta-glucosidase activity"/>
    <property type="evidence" value="ECO:0007669"/>
    <property type="project" value="TreeGrafter"/>
</dbReference>
<keyword evidence="3" id="KW-0378">Hydrolase</keyword>
<dbReference type="InParanoid" id="A0A024FVF3"/>
<evidence type="ECO:0000256" key="2">
    <source>
        <dbReference type="ARBA" id="ARBA00022729"/>
    </source>
</evidence>
<dbReference type="SMART" id="SM00768">
    <property type="entry name" value="X8"/>
    <property type="match status" value="1"/>
</dbReference>
<gene>
    <name evidence="7" type="ORF">BN9_121770</name>
</gene>
<sequence length="704" mass="81227">MKWAFFFLYFTVDTPKATRATRSSKRLSTSDHSPHMRQIKFVSQLLFLMESVSISDAFTDSNEWNSFQYAKWLWDRTDGSDAFITDFFPHDSNMTCTPHTTHNALNRQVRGVNLGGLFVLEPWITPSLFYQFLDPERQFGEQTPYKTAMDTFTFCEALGKEEANRQLRIHYANWVTEKDIQQLAMAGVNSLRLPVGDWMFVAYEPYTGCTDGAIEHLDRVLKLAEKYKLQVLLDIHGHIGSQNGADNSGQQKQVEWVRLDTKVPSYRFVHWPTRSADWVGKFDVKHQNYTYINYKHLLHSLKVVRRITERYATHPAINGLETVNEPWQFTPLRILKEFYWKSYKVVRAIAPHWTFVMHDSFRFNPNDWRGFMKGCPGIVLDTHFYLAWRDPGTKETFFSYACKEKSYIAQMENAIMPVIVGEWSLATDNCAMWLNGFNDDVPGYPKVKCSLTQCPVYGTYLGRGFPGLPLDVTKASQGPFGTGHSGPSYGLCPISSNISFSQTNDTHLTAQILGKQLHAWSVGHGYYFWNFRAELDRKWSFLDLVEMNLTPPNISSYTKDDGILSACDRENDENIVCRARRDVTESELATQLAIVCADSDLECSYPSEWTVRQKCDWAFDTHWRQHVHEGITCDYNNTAHLFVGTLDKFYLAATYQLMVEEPPRWVSYLPGGMTVMFVVGLAVKFKGIYYWCRRKALRAHYASI</sequence>
<dbReference type="Proteomes" id="UP000053237">
    <property type="component" value="Unassembled WGS sequence"/>
</dbReference>
<proteinExistence type="inferred from homology"/>
<feature type="transmembrane region" description="Helical" evidence="5">
    <location>
        <begin position="665"/>
        <end position="685"/>
    </location>
</feature>
<dbReference type="InterPro" id="IPR050386">
    <property type="entry name" value="Glycosyl_hydrolase_5"/>
</dbReference>